<evidence type="ECO:0000313" key="4">
    <source>
        <dbReference type="EMBL" id="KAJ8925866.1"/>
    </source>
</evidence>
<dbReference type="FunFam" id="3.40.50.11210:FF:000001">
    <property type="entry name" value="Ral GTPase-activating protein subunit alpha-1 isoform 1"/>
    <property type="match status" value="1"/>
</dbReference>
<dbReference type="Gene3D" id="3.40.50.300">
    <property type="entry name" value="P-loop containing nucleotide triphosphate hydrolases"/>
    <property type="match status" value="1"/>
</dbReference>
<dbReference type="GO" id="GO:0005634">
    <property type="term" value="C:nucleus"/>
    <property type="evidence" value="ECO:0007669"/>
    <property type="project" value="InterPro"/>
</dbReference>
<feature type="region of interest" description="Disordered" evidence="2">
    <location>
        <begin position="100"/>
        <end position="128"/>
    </location>
</feature>
<dbReference type="InterPro" id="IPR006594">
    <property type="entry name" value="LisH"/>
</dbReference>
<dbReference type="Gene3D" id="1.10.8.60">
    <property type="match status" value="1"/>
</dbReference>
<protein>
    <recommendedName>
        <fullName evidence="3">Rap-GAP domain-containing protein</fullName>
    </recommendedName>
</protein>
<dbReference type="SUPFAM" id="SSF111347">
    <property type="entry name" value="Rap/Ran-GAP"/>
    <property type="match status" value="1"/>
</dbReference>
<accession>A0AAV8WHZ1</accession>
<feature type="compositionally biased region" description="Basic and acidic residues" evidence="2">
    <location>
        <begin position="618"/>
        <end position="628"/>
    </location>
</feature>
<dbReference type="SMART" id="SM00667">
    <property type="entry name" value="LisH"/>
    <property type="match status" value="1"/>
</dbReference>
<feature type="region of interest" description="Disordered" evidence="2">
    <location>
        <begin position="618"/>
        <end position="640"/>
    </location>
</feature>
<dbReference type="Proteomes" id="UP001159042">
    <property type="component" value="Unassembled WGS sequence"/>
</dbReference>
<organism evidence="4 5">
    <name type="scientific">Exocentrus adspersus</name>
    <dbReference type="NCBI Taxonomy" id="1586481"/>
    <lineage>
        <taxon>Eukaryota</taxon>
        <taxon>Metazoa</taxon>
        <taxon>Ecdysozoa</taxon>
        <taxon>Arthropoda</taxon>
        <taxon>Hexapoda</taxon>
        <taxon>Insecta</taxon>
        <taxon>Pterygota</taxon>
        <taxon>Neoptera</taxon>
        <taxon>Endopterygota</taxon>
        <taxon>Coleoptera</taxon>
        <taxon>Polyphaga</taxon>
        <taxon>Cucujiformia</taxon>
        <taxon>Chrysomeloidea</taxon>
        <taxon>Cerambycidae</taxon>
        <taxon>Lamiinae</taxon>
        <taxon>Acanthocinini</taxon>
        <taxon>Exocentrus</taxon>
    </lineage>
</organism>
<name>A0AAV8WHZ1_9CUCU</name>
<comment type="caution">
    <text evidence="4">The sequence shown here is derived from an EMBL/GenBank/DDBJ whole genome shotgun (WGS) entry which is preliminary data.</text>
</comment>
<feature type="compositionally biased region" description="Polar residues" evidence="2">
    <location>
        <begin position="1108"/>
        <end position="1118"/>
    </location>
</feature>
<dbReference type="Pfam" id="PF17862">
    <property type="entry name" value="AAA_lid_3"/>
    <property type="match status" value="1"/>
</dbReference>
<feature type="region of interest" description="Disordered" evidence="2">
    <location>
        <begin position="1101"/>
        <end position="1156"/>
    </location>
</feature>
<dbReference type="InterPro" id="IPR000331">
    <property type="entry name" value="Rap/Ran_GAP_dom"/>
</dbReference>
<dbReference type="EMBL" id="JANEYG010000001">
    <property type="protein sequence ID" value="KAJ8925866.1"/>
    <property type="molecule type" value="Genomic_DNA"/>
</dbReference>
<evidence type="ECO:0000313" key="5">
    <source>
        <dbReference type="Proteomes" id="UP001159042"/>
    </source>
</evidence>
<feature type="compositionally biased region" description="Basic and acidic residues" evidence="2">
    <location>
        <begin position="100"/>
        <end position="109"/>
    </location>
</feature>
<dbReference type="GO" id="GO:0005096">
    <property type="term" value="F:GTPase activator activity"/>
    <property type="evidence" value="ECO:0007669"/>
    <property type="project" value="UniProtKB-KW"/>
</dbReference>
<feature type="compositionally biased region" description="Basic residues" evidence="2">
    <location>
        <begin position="110"/>
        <end position="119"/>
    </location>
</feature>
<dbReference type="InterPro" id="IPR003959">
    <property type="entry name" value="ATPase_AAA_core"/>
</dbReference>
<dbReference type="FunFam" id="3.40.50.300:FF:001003">
    <property type="entry name" value="Vacuolar protein sorting-associated protein 4"/>
    <property type="match status" value="1"/>
</dbReference>
<feature type="domain" description="Rap-GAP" evidence="3">
    <location>
        <begin position="814"/>
        <end position="1022"/>
    </location>
</feature>
<evidence type="ECO:0000256" key="2">
    <source>
        <dbReference type="SAM" id="MobiDB-lite"/>
    </source>
</evidence>
<dbReference type="GO" id="GO:0016887">
    <property type="term" value="F:ATP hydrolysis activity"/>
    <property type="evidence" value="ECO:0007669"/>
    <property type="project" value="InterPro"/>
</dbReference>
<gene>
    <name evidence="4" type="ORF">NQ315_009718</name>
</gene>
<dbReference type="PROSITE" id="PS50896">
    <property type="entry name" value="LISH"/>
    <property type="match status" value="1"/>
</dbReference>
<evidence type="ECO:0000256" key="1">
    <source>
        <dbReference type="ARBA" id="ARBA00022468"/>
    </source>
</evidence>
<dbReference type="InterPro" id="IPR027107">
    <property type="entry name" value="Tuberin/Ral-act_asu"/>
</dbReference>
<feature type="compositionally biased region" description="Polar residues" evidence="2">
    <location>
        <begin position="749"/>
        <end position="771"/>
    </location>
</feature>
<reference evidence="4 5" key="1">
    <citation type="journal article" date="2023" name="Insect Mol. Biol.">
        <title>Genome sequencing provides insights into the evolution of gene families encoding plant cell wall-degrading enzymes in longhorned beetles.</title>
        <authorList>
            <person name="Shin N.R."/>
            <person name="Okamura Y."/>
            <person name="Kirsch R."/>
            <person name="Pauchet Y."/>
        </authorList>
    </citation>
    <scope>NUCLEOTIDE SEQUENCE [LARGE SCALE GENOMIC DNA]</scope>
    <source>
        <strain evidence="4">EAD_L_NR</strain>
    </source>
</reference>
<dbReference type="GO" id="GO:0051056">
    <property type="term" value="P:regulation of small GTPase mediated signal transduction"/>
    <property type="evidence" value="ECO:0007669"/>
    <property type="project" value="InterPro"/>
</dbReference>
<dbReference type="GO" id="GO:0005737">
    <property type="term" value="C:cytoplasm"/>
    <property type="evidence" value="ECO:0007669"/>
    <property type="project" value="TreeGrafter"/>
</dbReference>
<dbReference type="AlphaFoldDB" id="A0AAV8WHZ1"/>
<dbReference type="Pfam" id="PF00004">
    <property type="entry name" value="AAA"/>
    <property type="match status" value="1"/>
</dbReference>
<dbReference type="InterPro" id="IPR003593">
    <property type="entry name" value="AAA+_ATPase"/>
</dbReference>
<feature type="region of interest" description="Disordered" evidence="2">
    <location>
        <begin position="744"/>
        <end position="772"/>
    </location>
</feature>
<dbReference type="GO" id="GO:0005524">
    <property type="term" value="F:ATP binding"/>
    <property type="evidence" value="ECO:0007669"/>
    <property type="project" value="InterPro"/>
</dbReference>
<dbReference type="InterPro" id="IPR027417">
    <property type="entry name" value="P-loop_NTPase"/>
</dbReference>
<dbReference type="PANTHER" id="PTHR10063">
    <property type="entry name" value="TUBERIN"/>
    <property type="match status" value="1"/>
</dbReference>
<evidence type="ECO:0000259" key="3">
    <source>
        <dbReference type="PROSITE" id="PS50085"/>
    </source>
</evidence>
<dbReference type="Gene3D" id="3.40.50.11210">
    <property type="entry name" value="Rap/Ran-GAP"/>
    <property type="match status" value="1"/>
</dbReference>
<proteinExistence type="predicted"/>
<dbReference type="PROSITE" id="PS50085">
    <property type="entry name" value="RAPGAP"/>
    <property type="match status" value="1"/>
</dbReference>
<dbReference type="InterPro" id="IPR041569">
    <property type="entry name" value="AAA_lid_3"/>
</dbReference>
<dbReference type="Pfam" id="PF02145">
    <property type="entry name" value="Rap_GAP"/>
    <property type="match status" value="1"/>
</dbReference>
<dbReference type="InterPro" id="IPR035974">
    <property type="entry name" value="Rap/Ran-GAP_sf"/>
</dbReference>
<dbReference type="PANTHER" id="PTHR10063:SF11">
    <property type="entry name" value="RHO GTPASE-ACTIVATING PROTEIN CG5521-RELATED"/>
    <property type="match status" value="1"/>
</dbReference>
<dbReference type="SUPFAM" id="SSF52540">
    <property type="entry name" value="P-loop containing nucleoside triphosphate hydrolases"/>
    <property type="match status" value="1"/>
</dbReference>
<sequence>MSDFLTTPKRMAKGLPNLYDKTKSDARERKRNILYLILNYLTENGFHAAVEVLQNEADLTSQYQACENVDLDIILQEYQSYYYTKFQKYPKLVRRISESADNSKGDNNKSKMRSSAKKVRSSECTGQKEKQVENQAFHFDILPLANNDIQMNSQQQVDFKEKLAYRFENHSSEWQELADEITKDIIPGNSSIKWNDCIGLTDIIEKLKEATVYPVMYPELFENLPPWKGILLYGPPGTGKTLLAKALASEGCTTFINVTSSTFVSKWRGESEKMLKTLFEMAKASAPATIFIDELDSLVSANALSYHEATRRFKSELLVQIDGVSSHESKVLIMGSTNHPWNLDAAMLRRFEKRILVELPSEESRKELLMHYLKQPYAIRKEEFQNLAEKTRNFSGSDIKTLVKEASMAVVRESIRCMNSGDRSGKALRKVTYNDMQQALERIRPCTTALYKIILGKASQENPGGLSQPSLNDDFDPNIISDDLEKSPAFSPSKNNQCQQAITLCAKTVLAHLVTHLGHFPMAIGAARLSSLVVEHDDVPNLPCDDLSMNIFSAPNIQLFIFSKNVIASLIELPALDLPGGGVTAGLSTADKQVRVLLRDLSGKSSWDASILYRTPETVKKEDPDQNRLENAPKTPSFSSIQPESLMVGLTLHTLPQRAMRHRPPNVLPDTSNAAPDLDQLDDLLQYLGHTSPECLESLSRKLNEPATPPMSIELEQEAIASVISQRNTEVEENRLMQHLDSMLGLPSTRPSSRAEANSPSLEPPSSQHSSLGMVEQSAFQQCRLLFSQLGLAGWERRQQLHLLNKTERLLRELRNLDNQSCRETHKFAVIYVAPGQEDKNSILSNQGGSVLYEQFLAALAWEIELEGHTGFLGGLQRQGTTGLTAPYIATSFVEAIFHVATRMPGDTPDAVLSKTRHLGNDEVHIVWSEHNRDYRRDIIPTEFCDILITIYPLGNNLNRVTVNCKADVPHFGVLFNEAIVESNILAGLVRATALCASRAKRITYQFYQQYYEERARSLDIVVTKHKHSTTYEDFISKVYSPVATPSPFCPSGSSSSGAGDGTTCNPSMLAAALLDSHGHSHKSSHRTDQKYRASANDASRGVWFNSPDMQNVESSISPRPLKRLSTNLKNSKKSLKHETSVESPPESPLQMTRRK</sequence>
<keyword evidence="5" id="KW-1185">Reference proteome</keyword>
<dbReference type="SMART" id="SM00382">
    <property type="entry name" value="AAA"/>
    <property type="match status" value="1"/>
</dbReference>
<keyword evidence="1" id="KW-0343">GTPase activation</keyword>
<dbReference type="Pfam" id="PF08513">
    <property type="entry name" value="LisH"/>
    <property type="match status" value="1"/>
</dbReference>